<comment type="caution">
    <text evidence="6">The sequence shown here is derived from an EMBL/GenBank/DDBJ whole genome shotgun (WGS) entry which is preliminary data.</text>
</comment>
<feature type="domain" description="Glycosyltransferase 2-like" evidence="5">
    <location>
        <begin position="20"/>
        <end position="68"/>
    </location>
</feature>
<feature type="transmembrane region" description="Helical" evidence="4">
    <location>
        <begin position="309"/>
        <end position="328"/>
    </location>
</feature>
<dbReference type="EMBL" id="ABCJ01000008">
    <property type="protein sequence ID" value="EDM23176.1"/>
    <property type="molecule type" value="Genomic_DNA"/>
</dbReference>
<evidence type="ECO:0000313" key="7">
    <source>
        <dbReference type="Proteomes" id="UP000003288"/>
    </source>
</evidence>
<dbReference type="GO" id="GO:0016757">
    <property type="term" value="F:glycosyltransferase activity"/>
    <property type="evidence" value="ECO:0007669"/>
    <property type="project" value="UniProtKB-KW"/>
</dbReference>
<name>A0AAI9AGG7_9BACT</name>
<evidence type="ECO:0000256" key="4">
    <source>
        <dbReference type="SAM" id="Phobius"/>
    </source>
</evidence>
<dbReference type="PANTHER" id="PTHR43179:SF12">
    <property type="entry name" value="GALACTOFURANOSYLTRANSFERASE GLFT2"/>
    <property type="match status" value="1"/>
</dbReference>
<proteinExistence type="inferred from homology"/>
<evidence type="ECO:0000313" key="6">
    <source>
        <dbReference type="EMBL" id="EDM23176.1"/>
    </source>
</evidence>
<keyword evidence="2" id="KW-0328">Glycosyltransferase</keyword>
<dbReference type="PANTHER" id="PTHR43179">
    <property type="entry name" value="RHAMNOSYLTRANSFERASE WBBL"/>
    <property type="match status" value="1"/>
</dbReference>
<evidence type="ECO:0000256" key="3">
    <source>
        <dbReference type="ARBA" id="ARBA00022679"/>
    </source>
</evidence>
<organism evidence="6 7">
    <name type="scientific">Caminibacter mediatlanticus TB-2</name>
    <dbReference type="NCBI Taxonomy" id="391592"/>
    <lineage>
        <taxon>Bacteria</taxon>
        <taxon>Pseudomonadati</taxon>
        <taxon>Campylobacterota</taxon>
        <taxon>Epsilonproteobacteria</taxon>
        <taxon>Nautiliales</taxon>
        <taxon>Nautiliaceae</taxon>
        <taxon>Caminibacter</taxon>
    </lineage>
</organism>
<evidence type="ECO:0000256" key="1">
    <source>
        <dbReference type="ARBA" id="ARBA00006739"/>
    </source>
</evidence>
<sequence>MEESFRIKGEKYFMNKKVYIIILNYNGWQDTIECLESVLKSDYNNYQIVVVDNYSPNNSMDYLKKWAKGELCLWLPDSNPVKRLSFPLEKKPLEYVFYTKEEALKGGIKEKEEKYKNPLIFIQAGENRGFAAGNNIGIKYALVKDDFEYIWLLNNDTVIKKDTLSKLINYADINHIGICGSVLKYYDNPNEIQAYGGKINRFFGTTSHNKNINELKKGLDYIVGASFMINKKVINKIGLMDENYFLYMEETDYCFNAKNNGFKLGVAIDSIVYHKEGASTGSTYKYNDNKSEFVDLLSIKNRIKFHKKYLGEGMGLYIGLFFTILNRIRRKQYKRVLKILNLIKEEYKK</sequence>
<dbReference type="Gene3D" id="3.90.550.10">
    <property type="entry name" value="Spore Coat Polysaccharide Biosynthesis Protein SpsA, Chain A"/>
    <property type="match status" value="1"/>
</dbReference>
<keyword evidence="3 6" id="KW-0808">Transferase</keyword>
<evidence type="ECO:0000256" key="2">
    <source>
        <dbReference type="ARBA" id="ARBA00022676"/>
    </source>
</evidence>
<dbReference type="InterPro" id="IPR029044">
    <property type="entry name" value="Nucleotide-diphossugar_trans"/>
</dbReference>
<dbReference type="AlphaFoldDB" id="A0AAI9AGG7"/>
<evidence type="ECO:0000259" key="5">
    <source>
        <dbReference type="Pfam" id="PF00535"/>
    </source>
</evidence>
<feature type="domain" description="Glycosyltransferase 2-like" evidence="5">
    <location>
        <begin position="113"/>
        <end position="237"/>
    </location>
</feature>
<dbReference type="Proteomes" id="UP000003288">
    <property type="component" value="Unassembled WGS sequence"/>
</dbReference>
<keyword evidence="4" id="KW-1133">Transmembrane helix</keyword>
<reference evidence="6 7" key="1">
    <citation type="journal article" date="2011" name="Stand. Genomic Sci.">
        <title>Draft genome sequence of Caminibacter mediatlanticus strain TB-2, an epsilonproteobacterium isolated from a deep-sea hydrothermal vent.</title>
        <authorList>
            <person name="Giovannelli D."/>
            <person name="Ferriera S."/>
            <person name="Johnson J."/>
            <person name="Kravitz S."/>
            <person name="Perez-Rodriguez I."/>
            <person name="Ricci J."/>
            <person name="O'Brien C."/>
            <person name="Voordeckers J.W."/>
            <person name="Bini E."/>
            <person name="Vetriani C."/>
        </authorList>
    </citation>
    <scope>NUCLEOTIDE SEQUENCE [LARGE SCALE GENOMIC DNA]</scope>
    <source>
        <strain evidence="6 7">TB-2</strain>
    </source>
</reference>
<dbReference type="Pfam" id="PF00535">
    <property type="entry name" value="Glycos_transf_2"/>
    <property type="match status" value="2"/>
</dbReference>
<keyword evidence="4" id="KW-0472">Membrane</keyword>
<gene>
    <name evidence="6" type="ORF">CMTB2_04452</name>
</gene>
<keyword evidence="4" id="KW-0812">Transmembrane</keyword>
<dbReference type="InterPro" id="IPR001173">
    <property type="entry name" value="Glyco_trans_2-like"/>
</dbReference>
<accession>A0AAI9AGG7</accession>
<protein>
    <submittedName>
        <fullName evidence="6">Glycosyl transferase, family 2</fullName>
    </submittedName>
</protein>
<comment type="similarity">
    <text evidence="1">Belongs to the glycosyltransferase 2 family.</text>
</comment>
<dbReference type="SUPFAM" id="SSF53448">
    <property type="entry name" value="Nucleotide-diphospho-sugar transferases"/>
    <property type="match status" value="1"/>
</dbReference>
<dbReference type="CDD" id="cd04186">
    <property type="entry name" value="GT_2_like_c"/>
    <property type="match status" value="1"/>
</dbReference>